<proteinExistence type="predicted"/>
<evidence type="ECO:0000256" key="1">
    <source>
        <dbReference type="ARBA" id="ARBA00022729"/>
    </source>
</evidence>
<evidence type="ECO:0000313" key="6">
    <source>
        <dbReference type="Proteomes" id="UP000735302"/>
    </source>
</evidence>
<gene>
    <name evidence="5" type="ORF">PoB_007057600</name>
</gene>
<dbReference type="EMBL" id="BLXT01007928">
    <property type="protein sequence ID" value="GFO44071.1"/>
    <property type="molecule type" value="Genomic_DNA"/>
</dbReference>
<protein>
    <submittedName>
        <fullName evidence="5">Wnt inhibitory factor 1-like</fullName>
    </submittedName>
</protein>
<dbReference type="Gene3D" id="2.60.40.2170">
    <property type="entry name" value="Wnt, WIF domain"/>
    <property type="match status" value="1"/>
</dbReference>
<sequence>MYRRKCDTSFHVLLWKLSNTGRQCCYGSYPTLAGSVAMEAIQHWQAVRIQTTSSCPQRRTHRSPSDCVNGDPLGHRPLCGVYTWCPLVNTSFSRALSHRSVNATDSQPFYTVGKINFGHQKSGEVSRKKERLSVNRSSAGNCPPPQVFGLIRLVQGSLHQHRRPAVLSSRLTRGLLLLTSVLFMFLWVSRLRTTVPWSFEFFRELGDAEEADERLTMAPLPPTALPTPSSSPSSQQLPQPDMPSSSRRSDNLDKHSQRHRICGSPSAMSVCLVVIISWALSTPPGSLVFARRHHKSSLNLWIGNRQVKTITGLNVSISIIESGQVVPIILDPQLSNQIIIPPEVDTVNLTWEAGPESVSRQWWCNSATAQIRSNSKYHMVSVTVLQIQSSSNLQPSALLKMKSRYQHVNPGHSQQVLVFLKTPPRLVATTIRLKPMWRNP</sequence>
<evidence type="ECO:0000256" key="2">
    <source>
        <dbReference type="ARBA" id="ARBA00023180"/>
    </source>
</evidence>
<dbReference type="AlphaFoldDB" id="A0AAV4DJM5"/>
<name>A0AAV4DJM5_9GAST</name>
<keyword evidence="2" id="KW-0325">Glycoprotein</keyword>
<organism evidence="5 6">
    <name type="scientific">Plakobranchus ocellatus</name>
    <dbReference type="NCBI Taxonomy" id="259542"/>
    <lineage>
        <taxon>Eukaryota</taxon>
        <taxon>Metazoa</taxon>
        <taxon>Spiralia</taxon>
        <taxon>Lophotrochozoa</taxon>
        <taxon>Mollusca</taxon>
        <taxon>Gastropoda</taxon>
        <taxon>Heterobranchia</taxon>
        <taxon>Euthyneura</taxon>
        <taxon>Panpulmonata</taxon>
        <taxon>Sacoglossa</taxon>
        <taxon>Placobranchoidea</taxon>
        <taxon>Plakobranchidae</taxon>
        <taxon>Plakobranchus</taxon>
    </lineage>
</organism>
<evidence type="ECO:0000259" key="4">
    <source>
        <dbReference type="Pfam" id="PF02019"/>
    </source>
</evidence>
<keyword evidence="6" id="KW-1185">Reference proteome</keyword>
<dbReference type="Pfam" id="PF02019">
    <property type="entry name" value="WIF"/>
    <property type="match status" value="1"/>
</dbReference>
<reference evidence="5 6" key="1">
    <citation type="journal article" date="2021" name="Elife">
        <title>Chloroplast acquisition without the gene transfer in kleptoplastic sea slugs, Plakobranchus ocellatus.</title>
        <authorList>
            <person name="Maeda T."/>
            <person name="Takahashi S."/>
            <person name="Yoshida T."/>
            <person name="Shimamura S."/>
            <person name="Takaki Y."/>
            <person name="Nagai Y."/>
            <person name="Toyoda A."/>
            <person name="Suzuki Y."/>
            <person name="Arimoto A."/>
            <person name="Ishii H."/>
            <person name="Satoh N."/>
            <person name="Nishiyama T."/>
            <person name="Hasebe M."/>
            <person name="Maruyama T."/>
            <person name="Minagawa J."/>
            <person name="Obokata J."/>
            <person name="Shigenobu S."/>
        </authorList>
    </citation>
    <scope>NUCLEOTIDE SEQUENCE [LARGE SCALE GENOMIC DNA]</scope>
</reference>
<dbReference type="Proteomes" id="UP000735302">
    <property type="component" value="Unassembled WGS sequence"/>
</dbReference>
<evidence type="ECO:0000313" key="5">
    <source>
        <dbReference type="EMBL" id="GFO44071.1"/>
    </source>
</evidence>
<evidence type="ECO:0000256" key="3">
    <source>
        <dbReference type="SAM" id="MobiDB-lite"/>
    </source>
</evidence>
<feature type="compositionally biased region" description="Low complexity" evidence="3">
    <location>
        <begin position="226"/>
        <end position="246"/>
    </location>
</feature>
<accession>A0AAV4DJM5</accession>
<comment type="caution">
    <text evidence="5">The sequence shown here is derived from an EMBL/GenBank/DDBJ whole genome shotgun (WGS) entry which is preliminary data.</text>
</comment>
<feature type="domain" description="WIF" evidence="4">
    <location>
        <begin position="300"/>
        <end position="356"/>
    </location>
</feature>
<dbReference type="InterPro" id="IPR003306">
    <property type="entry name" value="WIF"/>
</dbReference>
<keyword evidence="1" id="KW-0732">Signal</keyword>
<feature type="region of interest" description="Disordered" evidence="3">
    <location>
        <begin position="218"/>
        <end position="259"/>
    </location>
</feature>
<dbReference type="InterPro" id="IPR038677">
    <property type="entry name" value="WIF_sf"/>
</dbReference>